<reference evidence="1 2" key="1">
    <citation type="submission" date="2019-05" db="EMBL/GenBank/DDBJ databases">
        <title>Genomic analysis of Lentibacillus sp. NKC220-2.</title>
        <authorList>
            <person name="Oh Y.J."/>
        </authorList>
    </citation>
    <scope>NUCLEOTIDE SEQUENCE [LARGE SCALE GENOMIC DNA]</scope>
    <source>
        <strain evidence="1 2">NKC220-2</strain>
    </source>
</reference>
<comment type="caution">
    <text evidence="1">The sequence shown here is derived from an EMBL/GenBank/DDBJ whole genome shotgun (WGS) entry which is preliminary data.</text>
</comment>
<name>A0A5S3QMM8_9BACI</name>
<gene>
    <name evidence="1" type="ORF">FFL34_14480</name>
</gene>
<protein>
    <recommendedName>
        <fullName evidence="3">HNH nuclease domain-containing protein</fullName>
    </recommendedName>
</protein>
<evidence type="ECO:0008006" key="3">
    <source>
        <dbReference type="Google" id="ProtNLM"/>
    </source>
</evidence>
<dbReference type="AlphaFoldDB" id="A0A5S3QMM8"/>
<sequence>MRNNWREIEGNKVEIDLNVKGKTYKTVIDSKDFELVSKFPKWYGQIDNRSGKVYAMTTTYKTDKKGRKKQTPVMLHRVILGIENEKDFVGDHKNFNTLDNTRGNLVAKTNSRNSKRTNKDISKVKKHGKRWGVFFKGELVKGFETKKKAQIESVLFNMEQLPELAVYHDWEYLLEKHGGAVVKEGEQK</sequence>
<dbReference type="InterPro" id="IPR044925">
    <property type="entry name" value="His-Me_finger_sf"/>
</dbReference>
<organism evidence="1 2">
    <name type="scientific">Lentibacillus cibarius</name>
    <dbReference type="NCBI Taxonomy" id="2583219"/>
    <lineage>
        <taxon>Bacteria</taxon>
        <taxon>Bacillati</taxon>
        <taxon>Bacillota</taxon>
        <taxon>Bacilli</taxon>
        <taxon>Bacillales</taxon>
        <taxon>Bacillaceae</taxon>
        <taxon>Lentibacillus</taxon>
    </lineage>
</organism>
<accession>A0A5S3QMM8</accession>
<dbReference type="EMBL" id="VCIA01000001">
    <property type="protein sequence ID" value="TMN23160.1"/>
    <property type="molecule type" value="Genomic_DNA"/>
</dbReference>
<evidence type="ECO:0000313" key="2">
    <source>
        <dbReference type="Proteomes" id="UP000306980"/>
    </source>
</evidence>
<evidence type="ECO:0000313" key="1">
    <source>
        <dbReference type="EMBL" id="TMN23160.1"/>
    </source>
</evidence>
<proteinExistence type="predicted"/>
<dbReference type="SUPFAM" id="SSF54060">
    <property type="entry name" value="His-Me finger endonucleases"/>
    <property type="match status" value="1"/>
</dbReference>
<dbReference type="Proteomes" id="UP000306980">
    <property type="component" value="Unassembled WGS sequence"/>
</dbReference>
<dbReference type="RefSeq" id="WP_138604053.1">
    <property type="nucleotide sequence ID" value="NZ_VCIA01000001.1"/>
</dbReference>
<dbReference type="OrthoDB" id="8974199at2"/>